<sequence length="105" mass="11493">MNRFSQTNYGTQHLLNSTNQKSGWVRARGSDEVLGGEGGRQLEACSGSWYVMGLQGPGSPGSESSRSRSAKPRTSQGERRPRAHEYWKMVRGTRSSGTSIGREST</sequence>
<protein>
    <submittedName>
        <fullName evidence="1">Uncharacterized protein</fullName>
    </submittedName>
</protein>
<accession>A0ACB9FJ91</accession>
<proteinExistence type="predicted"/>
<organism evidence="1 2">
    <name type="scientific">Arctium lappa</name>
    <name type="common">Greater burdock</name>
    <name type="synonym">Lappa major</name>
    <dbReference type="NCBI Taxonomy" id="4217"/>
    <lineage>
        <taxon>Eukaryota</taxon>
        <taxon>Viridiplantae</taxon>
        <taxon>Streptophyta</taxon>
        <taxon>Embryophyta</taxon>
        <taxon>Tracheophyta</taxon>
        <taxon>Spermatophyta</taxon>
        <taxon>Magnoliopsida</taxon>
        <taxon>eudicotyledons</taxon>
        <taxon>Gunneridae</taxon>
        <taxon>Pentapetalae</taxon>
        <taxon>asterids</taxon>
        <taxon>campanulids</taxon>
        <taxon>Asterales</taxon>
        <taxon>Asteraceae</taxon>
        <taxon>Carduoideae</taxon>
        <taxon>Cardueae</taxon>
        <taxon>Arctiinae</taxon>
        <taxon>Arctium</taxon>
    </lineage>
</organism>
<evidence type="ECO:0000313" key="1">
    <source>
        <dbReference type="EMBL" id="KAI3771051.1"/>
    </source>
</evidence>
<dbReference type="Proteomes" id="UP001055879">
    <property type="component" value="Linkage Group LG01"/>
</dbReference>
<evidence type="ECO:0000313" key="2">
    <source>
        <dbReference type="Proteomes" id="UP001055879"/>
    </source>
</evidence>
<reference evidence="2" key="1">
    <citation type="journal article" date="2022" name="Mol. Ecol. Resour.">
        <title>The genomes of chicory, endive, great burdock and yacon provide insights into Asteraceae palaeo-polyploidization history and plant inulin production.</title>
        <authorList>
            <person name="Fan W."/>
            <person name="Wang S."/>
            <person name="Wang H."/>
            <person name="Wang A."/>
            <person name="Jiang F."/>
            <person name="Liu H."/>
            <person name="Zhao H."/>
            <person name="Xu D."/>
            <person name="Zhang Y."/>
        </authorList>
    </citation>
    <scope>NUCLEOTIDE SEQUENCE [LARGE SCALE GENOMIC DNA]</scope>
    <source>
        <strain evidence="2">cv. Niubang</strain>
    </source>
</reference>
<reference evidence="1 2" key="2">
    <citation type="journal article" date="2022" name="Mol. Ecol. Resour.">
        <title>The genomes of chicory, endive, great burdock and yacon provide insights into Asteraceae paleo-polyploidization history and plant inulin production.</title>
        <authorList>
            <person name="Fan W."/>
            <person name="Wang S."/>
            <person name="Wang H."/>
            <person name="Wang A."/>
            <person name="Jiang F."/>
            <person name="Liu H."/>
            <person name="Zhao H."/>
            <person name="Xu D."/>
            <person name="Zhang Y."/>
        </authorList>
    </citation>
    <scope>NUCLEOTIDE SEQUENCE [LARGE SCALE GENOMIC DNA]</scope>
    <source>
        <strain evidence="2">cv. Niubang</strain>
    </source>
</reference>
<name>A0ACB9FJ91_ARCLA</name>
<comment type="caution">
    <text evidence="1">The sequence shown here is derived from an EMBL/GenBank/DDBJ whole genome shotgun (WGS) entry which is preliminary data.</text>
</comment>
<gene>
    <name evidence="1" type="ORF">L6452_02203</name>
</gene>
<dbReference type="EMBL" id="CM042047">
    <property type="protein sequence ID" value="KAI3771051.1"/>
    <property type="molecule type" value="Genomic_DNA"/>
</dbReference>
<keyword evidence="2" id="KW-1185">Reference proteome</keyword>